<dbReference type="AlphaFoldDB" id="A0A9D4V879"/>
<accession>A0A9D4V879</accession>
<organism evidence="1 2">
    <name type="scientific">Adiantum capillus-veneris</name>
    <name type="common">Maidenhair fern</name>
    <dbReference type="NCBI Taxonomy" id="13818"/>
    <lineage>
        <taxon>Eukaryota</taxon>
        <taxon>Viridiplantae</taxon>
        <taxon>Streptophyta</taxon>
        <taxon>Embryophyta</taxon>
        <taxon>Tracheophyta</taxon>
        <taxon>Polypodiopsida</taxon>
        <taxon>Polypodiidae</taxon>
        <taxon>Polypodiales</taxon>
        <taxon>Pteridineae</taxon>
        <taxon>Pteridaceae</taxon>
        <taxon>Vittarioideae</taxon>
        <taxon>Adiantum</taxon>
    </lineage>
</organism>
<keyword evidence="2" id="KW-1185">Reference proteome</keyword>
<dbReference type="NCBIfam" id="TIGR01589">
    <property type="entry name" value="A_thal_3526"/>
    <property type="match status" value="1"/>
</dbReference>
<gene>
    <name evidence="1" type="ORF">GOP47_0001418</name>
</gene>
<sequence>MPPPEQQPLMPHPLSGDTISPAYIHTVQHLIEKCMLFKLDQEECITALEKHAKVKPVVTRIVWNELEKANPDFFIAYNLQRLDIPMSIGDPLNKVVAEDTTNIATSPYPR</sequence>
<evidence type="ECO:0000313" key="1">
    <source>
        <dbReference type="EMBL" id="KAI5081675.1"/>
    </source>
</evidence>
<dbReference type="Proteomes" id="UP000886520">
    <property type="component" value="Chromosome 2"/>
</dbReference>
<dbReference type="OrthoDB" id="509052at2759"/>
<dbReference type="PANTHER" id="PTHR31871">
    <property type="entry name" value="OS02G0137100 PROTEIN"/>
    <property type="match status" value="1"/>
</dbReference>
<name>A0A9D4V879_ADICA</name>
<evidence type="ECO:0000313" key="2">
    <source>
        <dbReference type="Proteomes" id="UP000886520"/>
    </source>
</evidence>
<protein>
    <submittedName>
        <fullName evidence="1">Uncharacterized protein</fullName>
    </submittedName>
</protein>
<dbReference type="EMBL" id="JABFUD020000003">
    <property type="protein sequence ID" value="KAI5081675.1"/>
    <property type="molecule type" value="Genomic_DNA"/>
</dbReference>
<dbReference type="Pfam" id="PF09713">
    <property type="entry name" value="A_thal_3526"/>
    <property type="match status" value="1"/>
</dbReference>
<comment type="caution">
    <text evidence="1">The sequence shown here is derived from an EMBL/GenBank/DDBJ whole genome shotgun (WGS) entry which is preliminary data.</text>
</comment>
<reference evidence="1" key="1">
    <citation type="submission" date="2021-01" db="EMBL/GenBank/DDBJ databases">
        <title>Adiantum capillus-veneris genome.</title>
        <authorList>
            <person name="Fang Y."/>
            <person name="Liao Q."/>
        </authorList>
    </citation>
    <scope>NUCLEOTIDE SEQUENCE</scope>
    <source>
        <strain evidence="1">H3</strain>
        <tissue evidence="1">Leaf</tissue>
    </source>
</reference>
<proteinExistence type="predicted"/>
<dbReference type="InterPro" id="IPR006476">
    <property type="entry name" value="CHP01589_pln"/>
</dbReference>
<dbReference type="PANTHER" id="PTHR31871:SF61">
    <property type="entry name" value="OS06G0705300 PROTEIN"/>
    <property type="match status" value="1"/>
</dbReference>